<evidence type="ECO:0000313" key="3">
    <source>
        <dbReference type="Proteomes" id="UP000733379"/>
    </source>
</evidence>
<evidence type="ECO:0000256" key="1">
    <source>
        <dbReference type="SAM" id="MobiDB-lite"/>
    </source>
</evidence>
<gene>
    <name evidence="2" type="ORF">KO481_35685</name>
</gene>
<reference evidence="2 3" key="1">
    <citation type="submission" date="2021-06" db="EMBL/GenBank/DDBJ databases">
        <title>Actinomycetes sequencing.</title>
        <authorList>
            <person name="Shan Q."/>
        </authorList>
    </citation>
    <scope>NUCLEOTIDE SEQUENCE [LARGE SCALE GENOMIC DNA]</scope>
    <source>
        <strain evidence="2 3">NEAU-G5</strain>
    </source>
</reference>
<name>A0ABS6B9A5_9NOCA</name>
<dbReference type="EMBL" id="JAHKNI010000017">
    <property type="protein sequence ID" value="MBU3066849.1"/>
    <property type="molecule type" value="Genomic_DNA"/>
</dbReference>
<comment type="caution">
    <text evidence="2">The sequence shown here is derived from an EMBL/GenBank/DDBJ whole genome shotgun (WGS) entry which is preliminary data.</text>
</comment>
<sequence>MSPALIRTVRALALTRGPISARSLAGSYRTGPTIAALSWLITKGFVESGTSHVSGRHQRPEPVYWLTTEGTQLHRQLRAAETRGQQRDTPSRKSTQVDWVSSGFVRHL</sequence>
<protein>
    <submittedName>
        <fullName evidence="2">Uncharacterized protein</fullName>
    </submittedName>
</protein>
<proteinExistence type="predicted"/>
<organism evidence="2 3">
    <name type="scientific">Nocardia albiluteola</name>
    <dbReference type="NCBI Taxonomy" id="2842303"/>
    <lineage>
        <taxon>Bacteria</taxon>
        <taxon>Bacillati</taxon>
        <taxon>Actinomycetota</taxon>
        <taxon>Actinomycetes</taxon>
        <taxon>Mycobacteriales</taxon>
        <taxon>Nocardiaceae</taxon>
        <taxon>Nocardia</taxon>
    </lineage>
</organism>
<feature type="region of interest" description="Disordered" evidence="1">
    <location>
        <begin position="79"/>
        <end position="108"/>
    </location>
</feature>
<dbReference type="Proteomes" id="UP000733379">
    <property type="component" value="Unassembled WGS sequence"/>
</dbReference>
<dbReference type="RefSeq" id="WP_215922940.1">
    <property type="nucleotide sequence ID" value="NZ_JAHKNI010000017.1"/>
</dbReference>
<evidence type="ECO:0000313" key="2">
    <source>
        <dbReference type="EMBL" id="MBU3066849.1"/>
    </source>
</evidence>
<accession>A0ABS6B9A5</accession>
<feature type="compositionally biased region" description="Basic and acidic residues" evidence="1">
    <location>
        <begin position="79"/>
        <end position="91"/>
    </location>
</feature>
<keyword evidence="3" id="KW-1185">Reference proteome</keyword>